<reference evidence="11 12" key="1">
    <citation type="journal article" date="2013" name="PLoS Genet.">
        <title>Genomic mechanisms accounting for the adaptation to parasitism in nematode-trapping fungi.</title>
        <authorList>
            <person name="Meerupati T."/>
            <person name="Andersson K.M."/>
            <person name="Friman E."/>
            <person name="Kumar D."/>
            <person name="Tunlid A."/>
            <person name="Ahren D."/>
        </authorList>
    </citation>
    <scope>NUCLEOTIDE SEQUENCE [LARGE SCALE GENOMIC DNA]</scope>
    <source>
        <strain evidence="11 12">CBS 200.50</strain>
    </source>
</reference>
<dbReference type="EMBL" id="AQGS01000513">
    <property type="protein sequence ID" value="EPS38968.1"/>
    <property type="molecule type" value="Genomic_DNA"/>
</dbReference>
<feature type="transmembrane region" description="Helical" evidence="9">
    <location>
        <begin position="241"/>
        <end position="260"/>
    </location>
</feature>
<organism evidence="11 12">
    <name type="scientific">Dactylellina haptotyla (strain CBS 200.50)</name>
    <name type="common">Nematode-trapping fungus</name>
    <name type="synonym">Monacrosporium haptotylum</name>
    <dbReference type="NCBI Taxonomy" id="1284197"/>
    <lineage>
        <taxon>Eukaryota</taxon>
        <taxon>Fungi</taxon>
        <taxon>Dikarya</taxon>
        <taxon>Ascomycota</taxon>
        <taxon>Pezizomycotina</taxon>
        <taxon>Orbiliomycetes</taxon>
        <taxon>Orbiliales</taxon>
        <taxon>Orbiliaceae</taxon>
        <taxon>Dactylellina</taxon>
    </lineage>
</organism>
<evidence type="ECO:0000256" key="8">
    <source>
        <dbReference type="SAM" id="MobiDB-lite"/>
    </source>
</evidence>
<dbReference type="Proteomes" id="UP000015100">
    <property type="component" value="Unassembled WGS sequence"/>
</dbReference>
<reference evidence="12" key="2">
    <citation type="submission" date="2013-04" db="EMBL/GenBank/DDBJ databases">
        <title>Genomic mechanisms accounting for the adaptation to parasitism in nematode-trapping fungi.</title>
        <authorList>
            <person name="Ahren D.G."/>
        </authorList>
    </citation>
    <scope>NUCLEOTIDE SEQUENCE [LARGE SCALE GENOMIC DNA]</scope>
    <source>
        <strain evidence="12">CBS 200.50</strain>
    </source>
</reference>
<dbReference type="InterPro" id="IPR004853">
    <property type="entry name" value="Sugar_P_trans_dom"/>
</dbReference>
<comment type="subunit">
    <text evidence="4">Homooligomer.</text>
</comment>
<accession>S8BI55</accession>
<dbReference type="eggNOG" id="KOG1441">
    <property type="taxonomic scope" value="Eukaryota"/>
</dbReference>
<dbReference type="AlphaFoldDB" id="S8BI55"/>
<sequence>MRSPQSANSGKSVAFSLPSPTTVNGASFNGNGHIVPPNNTSSREISPNGNRKLHTRTNSISQAIRNVRKRSGSTAEIVENLKAPISYRLVAICICWYLSSALTNTSSKSILNAFKEPVTLTIVQFAFVTGWCLLLSAIGHLAPRNIIPGIQGGLKYPTKEILKTTAPLALFQVGGHITSSFATSRIPVSLVHTIKGLSPLFTVFAYRIFYNVRYPGEVYASLVPLTIGVMLACSFEFRGNFIGVISALAGTIIFVTQNIVSKKIFNNSARSDWDRTQGVKLDKLNLLAYSSGLALLLTVPLWLSSEGFTLIHKYYSGEKLIREGPNKLSGVALVWEFVFNGTSHFGQNIIAFAILSMVEPVTYSVASLIKRIFVIVMAIVWFGNMPSRIQGFGITLTFLGLYLYDKAKDLDRREKAKIDPKPALLPTSSDSKMRTSPAPPQYGPHPTSSGVNPTLNGGTYHPRRGSVSSNGSVNVSSAVAEKKAATANGGYGLGSLSESNGESALLPGTKQESTWKHNEIWVNGVTVKVNGVAAT</sequence>
<feature type="compositionally biased region" description="Low complexity" evidence="8">
    <location>
        <begin position="465"/>
        <end position="474"/>
    </location>
</feature>
<comment type="similarity">
    <text evidence="3">Belongs to the TPT transporter family. SLC35D subfamily.</text>
</comment>
<comment type="caution">
    <text evidence="11">The sequence shown here is derived from an EMBL/GenBank/DDBJ whole genome shotgun (WGS) entry which is preliminary data.</text>
</comment>
<evidence type="ECO:0000313" key="12">
    <source>
        <dbReference type="Proteomes" id="UP000015100"/>
    </source>
</evidence>
<proteinExistence type="inferred from homology"/>
<evidence type="ECO:0000256" key="3">
    <source>
        <dbReference type="ARBA" id="ARBA00010425"/>
    </source>
</evidence>
<dbReference type="GO" id="GO:0005789">
    <property type="term" value="C:endoplasmic reticulum membrane"/>
    <property type="evidence" value="ECO:0007669"/>
    <property type="project" value="UniProtKB-SubCell"/>
</dbReference>
<comment type="function">
    <text evidence="1">Involved in the import of GDP-mannose from the cytoplasm into the Golgi lumen.</text>
</comment>
<evidence type="ECO:0000256" key="5">
    <source>
        <dbReference type="ARBA" id="ARBA00022692"/>
    </source>
</evidence>
<evidence type="ECO:0000256" key="9">
    <source>
        <dbReference type="SAM" id="Phobius"/>
    </source>
</evidence>
<protein>
    <recommendedName>
        <fullName evidence="10">Sugar phosphate transporter domain-containing protein</fullName>
    </recommendedName>
</protein>
<evidence type="ECO:0000256" key="1">
    <source>
        <dbReference type="ARBA" id="ARBA00003420"/>
    </source>
</evidence>
<name>S8BI55_DACHA</name>
<evidence type="ECO:0000256" key="2">
    <source>
        <dbReference type="ARBA" id="ARBA00004477"/>
    </source>
</evidence>
<feature type="compositionally biased region" description="Polar residues" evidence="8">
    <location>
        <begin position="37"/>
        <end position="49"/>
    </location>
</feature>
<feature type="transmembrane region" description="Helical" evidence="9">
    <location>
        <begin position="365"/>
        <end position="383"/>
    </location>
</feature>
<feature type="transmembrane region" description="Helical" evidence="9">
    <location>
        <begin position="337"/>
        <end position="358"/>
    </location>
</feature>
<feature type="transmembrane region" description="Helical" evidence="9">
    <location>
        <begin position="284"/>
        <end position="303"/>
    </location>
</feature>
<keyword evidence="6 9" id="KW-1133">Transmembrane helix</keyword>
<evidence type="ECO:0000313" key="11">
    <source>
        <dbReference type="EMBL" id="EPS38968.1"/>
    </source>
</evidence>
<feature type="domain" description="Sugar phosphate transporter" evidence="10">
    <location>
        <begin position="88"/>
        <end position="404"/>
    </location>
</feature>
<evidence type="ECO:0000259" key="10">
    <source>
        <dbReference type="Pfam" id="PF03151"/>
    </source>
</evidence>
<dbReference type="STRING" id="1284197.S8BI55"/>
<feature type="region of interest" description="Disordered" evidence="8">
    <location>
        <begin position="415"/>
        <end position="474"/>
    </location>
</feature>
<keyword evidence="5 9" id="KW-0812">Transmembrane</keyword>
<dbReference type="OMA" id="IWFRSPT"/>
<feature type="region of interest" description="Disordered" evidence="8">
    <location>
        <begin position="26"/>
        <end position="60"/>
    </location>
</feature>
<feature type="transmembrane region" description="Helical" evidence="9">
    <location>
        <begin position="122"/>
        <end position="142"/>
    </location>
</feature>
<dbReference type="SUPFAM" id="SSF103481">
    <property type="entry name" value="Multidrug resistance efflux transporter EmrE"/>
    <property type="match status" value="1"/>
</dbReference>
<evidence type="ECO:0000256" key="6">
    <source>
        <dbReference type="ARBA" id="ARBA00022989"/>
    </source>
</evidence>
<dbReference type="InterPro" id="IPR050186">
    <property type="entry name" value="TPT_transporter"/>
</dbReference>
<evidence type="ECO:0000256" key="4">
    <source>
        <dbReference type="ARBA" id="ARBA00011182"/>
    </source>
</evidence>
<keyword evidence="12" id="KW-1185">Reference proteome</keyword>
<evidence type="ECO:0000256" key="7">
    <source>
        <dbReference type="ARBA" id="ARBA00023136"/>
    </source>
</evidence>
<keyword evidence="7 9" id="KW-0472">Membrane</keyword>
<comment type="subcellular location">
    <subcellularLocation>
        <location evidence="2">Endoplasmic reticulum membrane</location>
        <topology evidence="2">Multi-pass membrane protein</topology>
    </subcellularLocation>
</comment>
<dbReference type="Pfam" id="PF03151">
    <property type="entry name" value="TPT"/>
    <property type="match status" value="1"/>
</dbReference>
<dbReference type="HOGENOM" id="CLU_019048_3_0_1"/>
<dbReference type="InterPro" id="IPR037185">
    <property type="entry name" value="EmrE-like"/>
</dbReference>
<feature type="transmembrane region" description="Helical" evidence="9">
    <location>
        <begin position="85"/>
        <end position="102"/>
    </location>
</feature>
<feature type="compositionally biased region" description="Polar residues" evidence="8">
    <location>
        <begin position="446"/>
        <end position="457"/>
    </location>
</feature>
<dbReference type="PANTHER" id="PTHR11132">
    <property type="entry name" value="SOLUTE CARRIER FAMILY 35"/>
    <property type="match status" value="1"/>
</dbReference>
<gene>
    <name evidence="11" type="ORF">H072_7279</name>
</gene>
<dbReference type="OrthoDB" id="1588579at2759"/>